<dbReference type="EMBL" id="CP108313">
    <property type="protein sequence ID" value="WTW73118.1"/>
    <property type="molecule type" value="Genomic_DNA"/>
</dbReference>
<reference evidence="2" key="1">
    <citation type="submission" date="2022-10" db="EMBL/GenBank/DDBJ databases">
        <title>The complete genomes of actinobacterial strains from the NBC collection.</title>
        <authorList>
            <person name="Joergensen T.S."/>
            <person name="Alvarez Arevalo M."/>
            <person name="Sterndorff E.B."/>
            <person name="Faurdal D."/>
            <person name="Vuksanovic O."/>
            <person name="Mourched A.-S."/>
            <person name="Charusanti P."/>
            <person name="Shaw S."/>
            <person name="Blin K."/>
            <person name="Weber T."/>
        </authorList>
    </citation>
    <scope>NUCLEOTIDE SEQUENCE</scope>
    <source>
        <strain evidence="2">NBC_00008</strain>
    </source>
</reference>
<name>A0AAU2VZV8_9ACTN</name>
<accession>A0AAU2VZV8</accession>
<feature type="region of interest" description="Disordered" evidence="1">
    <location>
        <begin position="28"/>
        <end position="48"/>
    </location>
</feature>
<dbReference type="Pfam" id="PF19953">
    <property type="entry name" value="EACC1"/>
    <property type="match status" value="1"/>
</dbReference>
<evidence type="ECO:0000256" key="1">
    <source>
        <dbReference type="SAM" id="MobiDB-lite"/>
    </source>
</evidence>
<organism evidence="2">
    <name type="scientific">Streptomyces sp. NBC_00008</name>
    <dbReference type="NCBI Taxonomy" id="2903610"/>
    <lineage>
        <taxon>Bacteria</taxon>
        <taxon>Bacillati</taxon>
        <taxon>Actinomycetota</taxon>
        <taxon>Actinomycetes</taxon>
        <taxon>Kitasatosporales</taxon>
        <taxon>Streptomycetaceae</taxon>
        <taxon>Streptomyces</taxon>
    </lineage>
</organism>
<proteinExistence type="predicted"/>
<sequence length="120" mass="13176">MHVDLRMEQGTGELRSLHAWLRNDAAVRRSSTSEVKADGPPQPGQMGSTLEVIKVVTENGWSAASFVMAVVAWKRTRPQSPQITITRDATTIALTNCSDDEVRRVIRVLDDGQSGESRGE</sequence>
<evidence type="ECO:0000313" key="2">
    <source>
        <dbReference type="EMBL" id="WTW73118.1"/>
    </source>
</evidence>
<gene>
    <name evidence="2" type="ORF">OG398_35240</name>
</gene>
<dbReference type="InterPro" id="IPR045428">
    <property type="entry name" value="EACC1"/>
</dbReference>
<protein>
    <submittedName>
        <fullName evidence="2">Uncharacterized protein</fullName>
    </submittedName>
</protein>
<dbReference type="AlphaFoldDB" id="A0AAU2VZV8"/>